<proteinExistence type="predicted"/>
<dbReference type="KEGG" id="abat:CFX1CAM_1924"/>
<accession>A0A1Y6K8S0</accession>
<dbReference type="SUPFAM" id="SSF56281">
    <property type="entry name" value="Metallo-hydrolase/oxidoreductase"/>
    <property type="match status" value="1"/>
</dbReference>
<dbReference type="AlphaFoldDB" id="A0A1Y6K8S0"/>
<evidence type="ECO:0000313" key="1">
    <source>
        <dbReference type="EMBL" id="SMX54989.1"/>
    </source>
</evidence>
<protein>
    <recommendedName>
        <fullName evidence="3">Metallo-beta-lactamase domain-containing protein</fullName>
    </recommendedName>
</protein>
<organism evidence="1 2">
    <name type="scientific">Candidatus Brevifilum fermentans</name>
    <dbReference type="NCBI Taxonomy" id="1986204"/>
    <lineage>
        <taxon>Bacteria</taxon>
        <taxon>Bacillati</taxon>
        <taxon>Chloroflexota</taxon>
        <taxon>Anaerolineae</taxon>
        <taxon>Anaerolineales</taxon>
        <taxon>Anaerolineaceae</taxon>
        <taxon>Candidatus Brevifilum</taxon>
    </lineage>
</organism>
<keyword evidence="2" id="KW-1185">Reference proteome</keyword>
<reference evidence="2" key="1">
    <citation type="submission" date="2017-05" db="EMBL/GenBank/DDBJ databases">
        <authorList>
            <person name="Kirkegaard R."/>
            <person name="Mcilroy J S."/>
        </authorList>
    </citation>
    <scope>NUCLEOTIDE SEQUENCE [LARGE SCALE GENOMIC DNA]</scope>
</reference>
<dbReference type="EMBL" id="LT859958">
    <property type="protein sequence ID" value="SMX54989.1"/>
    <property type="molecule type" value="Genomic_DNA"/>
</dbReference>
<dbReference type="RefSeq" id="WP_087862787.1">
    <property type="nucleotide sequence ID" value="NZ_LT859958.1"/>
</dbReference>
<evidence type="ECO:0000313" key="2">
    <source>
        <dbReference type="Proteomes" id="UP000195514"/>
    </source>
</evidence>
<dbReference type="Proteomes" id="UP000195514">
    <property type="component" value="Chromosome I"/>
</dbReference>
<sequence length="288" mass="32712">MEEIANQVFIEQSFTGIVTAALKLPRGLLIIDSPSKADERKTWQQKLVNLGLGAAQVIVLLDTHPDRLMNAPLLDAPVLVQENALEIIHNLPIVNRPLEKLSEPEPDPHDAPQTTRWSLPDLSYSRQVNLYWGEQPVVVSHQPGAHLAASWVKYDTEKVIFVGDSVVVNQPPFLSWCSIDRWIEELMWLSSDFFKYHLMISGRDGIVSQKSVENMIKFLQSLKSVVSELLMIDDPERRIEQESIKLLKFFNVDSHLKEEYQKRLTGELNQLIKRIKTDQGKGDGRAGA</sequence>
<dbReference type="Gene3D" id="3.60.15.10">
    <property type="entry name" value="Ribonuclease Z/Hydroxyacylglutathione hydrolase-like"/>
    <property type="match status" value="1"/>
</dbReference>
<dbReference type="InterPro" id="IPR036866">
    <property type="entry name" value="RibonucZ/Hydroxyglut_hydro"/>
</dbReference>
<evidence type="ECO:0008006" key="3">
    <source>
        <dbReference type="Google" id="ProtNLM"/>
    </source>
</evidence>
<dbReference type="OrthoDB" id="148116at2"/>
<name>A0A1Y6K8S0_9CHLR</name>
<gene>
    <name evidence="1" type="ORF">CFX1CAM_1924</name>
</gene>